<dbReference type="SUPFAM" id="SSF56281">
    <property type="entry name" value="Metallo-hydrolase/oxidoreductase"/>
    <property type="match status" value="1"/>
</dbReference>
<dbReference type="PROSITE" id="PS50972">
    <property type="entry name" value="PTERIN_BINDING"/>
    <property type="match status" value="1"/>
</dbReference>
<dbReference type="Proteomes" id="UP001056455">
    <property type="component" value="Chromosome"/>
</dbReference>
<dbReference type="EMBL" id="CP099489">
    <property type="protein sequence ID" value="USQ79125.1"/>
    <property type="molecule type" value="Genomic_DNA"/>
</dbReference>
<dbReference type="RefSeq" id="WP_252592040.1">
    <property type="nucleotide sequence ID" value="NZ_CP099489.1"/>
</dbReference>
<keyword evidence="3" id="KW-1185">Reference proteome</keyword>
<proteinExistence type="predicted"/>
<sequence>MAIFDPWTGFLLTGDTVYPGRLYGFDLPALTASLERLVDFADARPVTHVMG</sequence>
<organism evidence="2 3">
    <name type="scientific">Ornithinimicrobium faecis</name>
    <dbReference type="NCBI Taxonomy" id="2934158"/>
    <lineage>
        <taxon>Bacteria</taxon>
        <taxon>Bacillati</taxon>
        <taxon>Actinomycetota</taxon>
        <taxon>Actinomycetes</taxon>
        <taxon>Micrococcales</taxon>
        <taxon>Ornithinimicrobiaceae</taxon>
        <taxon>Ornithinimicrobium</taxon>
    </lineage>
</organism>
<evidence type="ECO:0000313" key="3">
    <source>
        <dbReference type="Proteomes" id="UP001056455"/>
    </source>
</evidence>
<evidence type="ECO:0000313" key="2">
    <source>
        <dbReference type="EMBL" id="USQ79125.1"/>
    </source>
</evidence>
<protein>
    <recommendedName>
        <fullName evidence="1">Pterin-binding domain-containing protein</fullName>
    </recommendedName>
</protein>
<name>A0ABY4YRI5_9MICO</name>
<accession>A0ABY4YRI5</accession>
<evidence type="ECO:0000259" key="1">
    <source>
        <dbReference type="PROSITE" id="PS50972"/>
    </source>
</evidence>
<reference evidence="2" key="1">
    <citation type="submission" date="2022-06" db="EMBL/GenBank/DDBJ databases">
        <title>Ornithinimicrobium HY1793.</title>
        <authorList>
            <person name="Huang Y."/>
        </authorList>
    </citation>
    <scope>NUCLEOTIDE SEQUENCE</scope>
    <source>
        <strain evidence="2">HY1793</strain>
    </source>
</reference>
<gene>
    <name evidence="2" type="ORF">NF556_16105</name>
</gene>
<dbReference type="InterPro" id="IPR036866">
    <property type="entry name" value="RibonucZ/Hydroxyglut_hydro"/>
</dbReference>
<dbReference type="InterPro" id="IPR000489">
    <property type="entry name" value="Pterin-binding_dom"/>
</dbReference>
<feature type="domain" description="Pterin-binding" evidence="1">
    <location>
        <begin position="1"/>
        <end position="51"/>
    </location>
</feature>